<reference evidence="7 8" key="1">
    <citation type="submission" date="2022-07" db="EMBL/GenBank/DDBJ databases">
        <title>Genome-wide signatures of adaptation to extreme environments.</title>
        <authorList>
            <person name="Cho C.H."/>
            <person name="Yoon H.S."/>
        </authorList>
    </citation>
    <scope>NUCLEOTIDE SEQUENCE [LARGE SCALE GENOMIC DNA]</scope>
    <source>
        <strain evidence="7 8">DBV 063 E5</strain>
    </source>
</reference>
<keyword evidence="2" id="KW-0813">Transport</keyword>
<organism evidence="7 8">
    <name type="scientific">Cyanidium caldarium</name>
    <name type="common">Red alga</name>
    <dbReference type="NCBI Taxonomy" id="2771"/>
    <lineage>
        <taxon>Eukaryota</taxon>
        <taxon>Rhodophyta</taxon>
        <taxon>Bangiophyceae</taxon>
        <taxon>Cyanidiales</taxon>
        <taxon>Cyanidiaceae</taxon>
        <taxon>Cyanidium</taxon>
    </lineage>
</organism>
<evidence type="ECO:0000256" key="1">
    <source>
        <dbReference type="ARBA" id="ARBA00003318"/>
    </source>
</evidence>
<keyword evidence="3" id="KW-0249">Electron transport</keyword>
<dbReference type="Gene3D" id="3.40.30.10">
    <property type="entry name" value="Glutaredoxin"/>
    <property type="match status" value="1"/>
</dbReference>
<dbReference type="Proteomes" id="UP001301350">
    <property type="component" value="Unassembled WGS sequence"/>
</dbReference>
<protein>
    <recommendedName>
        <fullName evidence="6">Thioredoxin domain-containing protein</fullName>
    </recommendedName>
</protein>
<evidence type="ECO:0000256" key="2">
    <source>
        <dbReference type="ARBA" id="ARBA00022448"/>
    </source>
</evidence>
<keyword evidence="4" id="KW-1015">Disulfide bond</keyword>
<evidence type="ECO:0000313" key="7">
    <source>
        <dbReference type="EMBL" id="KAK4536911.1"/>
    </source>
</evidence>
<dbReference type="NCBIfam" id="TIGR01068">
    <property type="entry name" value="thioredoxin"/>
    <property type="match status" value="1"/>
</dbReference>
<proteinExistence type="predicted"/>
<dbReference type="PROSITE" id="PS00194">
    <property type="entry name" value="THIOREDOXIN_1"/>
    <property type="match status" value="1"/>
</dbReference>
<dbReference type="InterPro" id="IPR036249">
    <property type="entry name" value="Thioredoxin-like_sf"/>
</dbReference>
<accession>A0AAV9IXR0</accession>
<name>A0AAV9IXR0_CYACA</name>
<dbReference type="FunFam" id="3.40.30.10:FF:000001">
    <property type="entry name" value="Thioredoxin"/>
    <property type="match status" value="1"/>
</dbReference>
<evidence type="ECO:0000259" key="6">
    <source>
        <dbReference type="PROSITE" id="PS51352"/>
    </source>
</evidence>
<keyword evidence="5" id="KW-0676">Redox-active center</keyword>
<dbReference type="SUPFAM" id="SSF52833">
    <property type="entry name" value="Thioredoxin-like"/>
    <property type="match status" value="1"/>
</dbReference>
<dbReference type="EMBL" id="JANCYW010000010">
    <property type="protein sequence ID" value="KAK4536911.1"/>
    <property type="molecule type" value="Genomic_DNA"/>
</dbReference>
<sequence>MPPTRTVMAFAAQLSVRPVRRAAKATTASCVKMAAAAGGNRWGAVRIPPAGAFAATSRRLRTDPPLCRPARLHSVRMALKAESVTDDTFEAEVLQSSQPVLVDFYATWCGPCKLIAPLIDWAASEFAGKLKVFKFNTDENPKHVRDYNIYGLPTLVIFRDGQVVAQHEGALGKGPLTQFLAKHLPDLVPSGGPAS</sequence>
<dbReference type="InterPro" id="IPR017937">
    <property type="entry name" value="Thioredoxin_CS"/>
</dbReference>
<gene>
    <name evidence="7" type="ORF">CDCA_CDCA10G2936</name>
</gene>
<dbReference type="AlphaFoldDB" id="A0AAV9IXR0"/>
<evidence type="ECO:0000313" key="8">
    <source>
        <dbReference type="Proteomes" id="UP001301350"/>
    </source>
</evidence>
<dbReference type="InterPro" id="IPR005746">
    <property type="entry name" value="Thioredoxin"/>
</dbReference>
<dbReference type="Pfam" id="PF00085">
    <property type="entry name" value="Thioredoxin"/>
    <property type="match status" value="1"/>
</dbReference>
<comment type="function">
    <text evidence="1">Participates in various redox reactions through the reversible oxidation of its active center dithiol to a disulfide and catalyzes dithiol-disulfide exchange reactions.</text>
</comment>
<dbReference type="PANTHER" id="PTHR45663">
    <property type="entry name" value="GEO12009P1"/>
    <property type="match status" value="1"/>
</dbReference>
<dbReference type="PANTHER" id="PTHR45663:SF22">
    <property type="entry name" value="THIOREDOXIN X, CHLOROPLASTIC"/>
    <property type="match status" value="1"/>
</dbReference>
<dbReference type="InterPro" id="IPR013766">
    <property type="entry name" value="Thioredoxin_domain"/>
</dbReference>
<comment type="caution">
    <text evidence="7">The sequence shown here is derived from an EMBL/GenBank/DDBJ whole genome shotgun (WGS) entry which is preliminary data.</text>
</comment>
<evidence type="ECO:0000256" key="3">
    <source>
        <dbReference type="ARBA" id="ARBA00022982"/>
    </source>
</evidence>
<dbReference type="PROSITE" id="PS51352">
    <property type="entry name" value="THIOREDOXIN_2"/>
    <property type="match status" value="1"/>
</dbReference>
<feature type="domain" description="Thioredoxin" evidence="6">
    <location>
        <begin position="75"/>
        <end position="185"/>
    </location>
</feature>
<keyword evidence="8" id="KW-1185">Reference proteome</keyword>
<evidence type="ECO:0000256" key="4">
    <source>
        <dbReference type="ARBA" id="ARBA00023157"/>
    </source>
</evidence>
<dbReference type="GO" id="GO:0005737">
    <property type="term" value="C:cytoplasm"/>
    <property type="evidence" value="ECO:0007669"/>
    <property type="project" value="TreeGrafter"/>
</dbReference>
<evidence type="ECO:0000256" key="5">
    <source>
        <dbReference type="ARBA" id="ARBA00023284"/>
    </source>
</evidence>
<dbReference type="GO" id="GO:0015035">
    <property type="term" value="F:protein-disulfide reductase activity"/>
    <property type="evidence" value="ECO:0007669"/>
    <property type="project" value="InterPro"/>
</dbReference>
<dbReference type="CDD" id="cd02947">
    <property type="entry name" value="TRX_family"/>
    <property type="match status" value="1"/>
</dbReference>
<dbReference type="PRINTS" id="PR00421">
    <property type="entry name" value="THIOREDOXIN"/>
</dbReference>